<feature type="compositionally biased region" description="Low complexity" evidence="1">
    <location>
        <begin position="114"/>
        <end position="135"/>
    </location>
</feature>
<feature type="region of interest" description="Disordered" evidence="1">
    <location>
        <begin position="1"/>
        <end position="73"/>
    </location>
</feature>
<dbReference type="KEGG" id="tps:THAPSDRAFT_25551"/>
<gene>
    <name evidence="2" type="ORF">THAPSDRAFT_25551</name>
</gene>
<organism evidence="2 3">
    <name type="scientific">Thalassiosira pseudonana</name>
    <name type="common">Marine diatom</name>
    <name type="synonym">Cyclotella nana</name>
    <dbReference type="NCBI Taxonomy" id="35128"/>
    <lineage>
        <taxon>Eukaryota</taxon>
        <taxon>Sar</taxon>
        <taxon>Stramenopiles</taxon>
        <taxon>Ochrophyta</taxon>
        <taxon>Bacillariophyta</taxon>
        <taxon>Coscinodiscophyceae</taxon>
        <taxon>Thalassiosirophycidae</taxon>
        <taxon>Thalassiosirales</taxon>
        <taxon>Thalassiosiraceae</taxon>
        <taxon>Thalassiosira</taxon>
    </lineage>
</organism>
<evidence type="ECO:0000313" key="3">
    <source>
        <dbReference type="Proteomes" id="UP000001449"/>
    </source>
</evidence>
<name>B8LDU1_THAPS</name>
<dbReference type="AlphaFoldDB" id="B8LDU1"/>
<evidence type="ECO:0000313" key="2">
    <source>
        <dbReference type="EMBL" id="EED86496.1"/>
    </source>
</evidence>
<dbReference type="PaxDb" id="35128-Thaps25551"/>
<feature type="region of interest" description="Disordered" evidence="1">
    <location>
        <begin position="89"/>
        <end position="144"/>
    </location>
</feature>
<dbReference type="EMBL" id="DS999421">
    <property type="protein sequence ID" value="EED86496.1"/>
    <property type="molecule type" value="Genomic_DNA"/>
</dbReference>
<dbReference type="HOGENOM" id="CLU_1558378_0_0_1"/>
<feature type="compositionally biased region" description="Polar residues" evidence="1">
    <location>
        <begin position="1"/>
        <end position="21"/>
    </location>
</feature>
<accession>B8LDU1</accession>
<dbReference type="GeneID" id="7444405"/>
<reference evidence="2 3" key="1">
    <citation type="journal article" date="2004" name="Science">
        <title>The genome of the diatom Thalassiosira pseudonana: ecology, evolution, and metabolism.</title>
        <authorList>
            <person name="Armbrust E.V."/>
            <person name="Berges J.A."/>
            <person name="Bowler C."/>
            <person name="Green B.R."/>
            <person name="Martinez D."/>
            <person name="Putnam N.H."/>
            <person name="Zhou S."/>
            <person name="Allen A.E."/>
            <person name="Apt K.E."/>
            <person name="Bechner M."/>
            <person name="Brzezinski M.A."/>
            <person name="Chaal B.K."/>
            <person name="Chiovitti A."/>
            <person name="Davis A.K."/>
            <person name="Demarest M.S."/>
            <person name="Detter J.C."/>
            <person name="Glavina T."/>
            <person name="Goodstein D."/>
            <person name="Hadi M.Z."/>
            <person name="Hellsten U."/>
            <person name="Hildebrand M."/>
            <person name="Jenkins B.D."/>
            <person name="Jurka J."/>
            <person name="Kapitonov V.V."/>
            <person name="Kroger N."/>
            <person name="Lau W.W."/>
            <person name="Lane T.W."/>
            <person name="Larimer F.W."/>
            <person name="Lippmeier J.C."/>
            <person name="Lucas S."/>
            <person name="Medina M."/>
            <person name="Montsant A."/>
            <person name="Obornik M."/>
            <person name="Parker M.S."/>
            <person name="Palenik B."/>
            <person name="Pazour G.J."/>
            <person name="Richardson P.M."/>
            <person name="Rynearson T.A."/>
            <person name="Saito M.A."/>
            <person name="Schwartz D.C."/>
            <person name="Thamatrakoln K."/>
            <person name="Valentin K."/>
            <person name="Vardi A."/>
            <person name="Wilkerson F.P."/>
            <person name="Rokhsar D.S."/>
        </authorList>
    </citation>
    <scope>NUCLEOTIDE SEQUENCE [LARGE SCALE GENOMIC DNA]</scope>
    <source>
        <strain evidence="2 3">CCMP1335</strain>
    </source>
</reference>
<proteinExistence type="predicted"/>
<protein>
    <submittedName>
        <fullName evidence="2">Uncharacterized protein</fullName>
    </submittedName>
</protein>
<reference evidence="2 3" key="2">
    <citation type="journal article" date="2008" name="Nature">
        <title>The Phaeodactylum genome reveals the evolutionary history of diatom genomes.</title>
        <authorList>
            <person name="Bowler C."/>
            <person name="Allen A.E."/>
            <person name="Badger J.H."/>
            <person name="Grimwood J."/>
            <person name="Jabbari K."/>
            <person name="Kuo A."/>
            <person name="Maheswari U."/>
            <person name="Martens C."/>
            <person name="Maumus F."/>
            <person name="Otillar R.P."/>
            <person name="Rayko E."/>
            <person name="Salamov A."/>
            <person name="Vandepoele K."/>
            <person name="Beszteri B."/>
            <person name="Gruber A."/>
            <person name="Heijde M."/>
            <person name="Katinka M."/>
            <person name="Mock T."/>
            <person name="Valentin K."/>
            <person name="Verret F."/>
            <person name="Berges J.A."/>
            <person name="Brownlee C."/>
            <person name="Cadoret J.P."/>
            <person name="Chiovitti A."/>
            <person name="Choi C.J."/>
            <person name="Coesel S."/>
            <person name="De Martino A."/>
            <person name="Detter J.C."/>
            <person name="Durkin C."/>
            <person name="Falciatore A."/>
            <person name="Fournet J."/>
            <person name="Haruta M."/>
            <person name="Huysman M.J."/>
            <person name="Jenkins B.D."/>
            <person name="Jiroutova K."/>
            <person name="Jorgensen R.E."/>
            <person name="Joubert Y."/>
            <person name="Kaplan A."/>
            <person name="Kroger N."/>
            <person name="Kroth P.G."/>
            <person name="La Roche J."/>
            <person name="Lindquist E."/>
            <person name="Lommer M."/>
            <person name="Martin-Jezequel V."/>
            <person name="Lopez P.J."/>
            <person name="Lucas S."/>
            <person name="Mangogna M."/>
            <person name="McGinnis K."/>
            <person name="Medlin L.K."/>
            <person name="Montsant A."/>
            <person name="Oudot-Le Secq M.P."/>
            <person name="Napoli C."/>
            <person name="Obornik M."/>
            <person name="Parker M.S."/>
            <person name="Petit J.L."/>
            <person name="Porcel B.M."/>
            <person name="Poulsen N."/>
            <person name="Robison M."/>
            <person name="Rychlewski L."/>
            <person name="Rynearson T.A."/>
            <person name="Schmutz J."/>
            <person name="Shapiro H."/>
            <person name="Siaut M."/>
            <person name="Stanley M."/>
            <person name="Sussman M.R."/>
            <person name="Taylor A.R."/>
            <person name="Vardi A."/>
            <person name="von Dassow P."/>
            <person name="Vyverman W."/>
            <person name="Willis A."/>
            <person name="Wyrwicz L.S."/>
            <person name="Rokhsar D.S."/>
            <person name="Weissenbach J."/>
            <person name="Armbrust E.V."/>
            <person name="Green B.R."/>
            <person name="Van de Peer Y."/>
            <person name="Grigoriev I.V."/>
        </authorList>
    </citation>
    <scope>NUCLEOTIDE SEQUENCE [LARGE SCALE GENOMIC DNA]</scope>
    <source>
        <strain evidence="2 3">CCMP1335</strain>
    </source>
</reference>
<dbReference type="RefSeq" id="XP_002297171.1">
    <property type="nucleotide sequence ID" value="XM_002297135.1"/>
</dbReference>
<sequence length="172" mass="18440">MKSSASANTNADNGSLSSPNGRQAADDDIGNSDPKPKTSLAKETASDTSGSGNTTKLFGTMTSEEQHQYQMLKNLATGKADAFDFTVRKAEEASSSSPNEASPSLPAQHGQRQAHASKATKTKSNSTESSSSSHADTNEFRTHTWTQEQVDGLVAFTNRLLMPLYKRRRVGK</sequence>
<feature type="compositionally biased region" description="Low complexity" evidence="1">
    <location>
        <begin position="93"/>
        <end position="107"/>
    </location>
</feature>
<feature type="compositionally biased region" description="Polar residues" evidence="1">
    <location>
        <begin position="46"/>
        <end position="71"/>
    </location>
</feature>
<keyword evidence="3" id="KW-1185">Reference proteome</keyword>
<dbReference type="InParanoid" id="B8LDU1"/>
<dbReference type="Proteomes" id="UP000001449">
    <property type="component" value="Unassembled WGS sequence"/>
</dbReference>
<evidence type="ECO:0000256" key="1">
    <source>
        <dbReference type="SAM" id="MobiDB-lite"/>
    </source>
</evidence>